<dbReference type="PANTHER" id="PTHR35617">
    <property type="entry name" value="PHAGE_INTEGRASE DOMAIN-CONTAINING PROTEIN"/>
    <property type="match status" value="1"/>
</dbReference>
<dbReference type="InterPro" id="IPR011010">
    <property type="entry name" value="DNA_brk_join_enz"/>
</dbReference>
<dbReference type="SUPFAM" id="SSF56349">
    <property type="entry name" value="DNA breaking-rejoining enzymes"/>
    <property type="match status" value="1"/>
</dbReference>
<dbReference type="AlphaFoldDB" id="A0A7D9E1B5"/>
<dbReference type="OrthoDB" id="5980760at2759"/>
<dbReference type="Pfam" id="PF00589">
    <property type="entry name" value="Phage_integrase"/>
    <property type="match status" value="1"/>
</dbReference>
<sequence length="185" mass="20983">MKDLSQRVAFLLALLSGQRCQTIGKLSIDNMTMEETKITFLIADKLKHSGPGVHQQPLVFMAYVADQKLCILTYLQEYLKRTSPVRGDNKQPLISFAETLYKPISTETISHWIKNFMTTAGVDTTQYKSPSTRAASTSHLASQQFDLKDILNAAGWSKEETFKRFYHFKDNNEFNFGSAIMNTLS</sequence>
<accession>A0A7D9E1B5</accession>
<protein>
    <submittedName>
        <fullName evidence="2">Pro-Pol poly</fullName>
    </submittedName>
</protein>
<dbReference type="Proteomes" id="UP001152795">
    <property type="component" value="Unassembled WGS sequence"/>
</dbReference>
<dbReference type="GO" id="GO:0006310">
    <property type="term" value="P:DNA recombination"/>
    <property type="evidence" value="ECO:0007669"/>
    <property type="project" value="InterPro"/>
</dbReference>
<name>A0A7D9E1B5_PARCT</name>
<evidence type="ECO:0000313" key="3">
    <source>
        <dbReference type="Proteomes" id="UP001152795"/>
    </source>
</evidence>
<dbReference type="Gene3D" id="1.10.443.10">
    <property type="entry name" value="Intergrase catalytic core"/>
    <property type="match status" value="1"/>
</dbReference>
<evidence type="ECO:0000313" key="2">
    <source>
        <dbReference type="EMBL" id="CAB3998599.1"/>
    </source>
</evidence>
<evidence type="ECO:0000259" key="1">
    <source>
        <dbReference type="Pfam" id="PF00589"/>
    </source>
</evidence>
<dbReference type="InterPro" id="IPR013762">
    <property type="entry name" value="Integrase-like_cat_sf"/>
</dbReference>
<dbReference type="PANTHER" id="PTHR35617:SF3">
    <property type="entry name" value="CORE-BINDING (CB) DOMAIN-CONTAINING PROTEIN"/>
    <property type="match status" value="1"/>
</dbReference>
<feature type="domain" description="Tyr recombinase" evidence="1">
    <location>
        <begin position="3"/>
        <end position="170"/>
    </location>
</feature>
<gene>
    <name evidence="2" type="ORF">PACLA_8A079637</name>
</gene>
<dbReference type="InterPro" id="IPR002104">
    <property type="entry name" value="Integrase_catalytic"/>
</dbReference>
<organism evidence="2 3">
    <name type="scientific">Paramuricea clavata</name>
    <name type="common">Red gorgonian</name>
    <name type="synonym">Violescent sea-whip</name>
    <dbReference type="NCBI Taxonomy" id="317549"/>
    <lineage>
        <taxon>Eukaryota</taxon>
        <taxon>Metazoa</taxon>
        <taxon>Cnidaria</taxon>
        <taxon>Anthozoa</taxon>
        <taxon>Octocorallia</taxon>
        <taxon>Malacalcyonacea</taxon>
        <taxon>Plexauridae</taxon>
        <taxon>Paramuricea</taxon>
    </lineage>
</organism>
<dbReference type="GO" id="GO:0015074">
    <property type="term" value="P:DNA integration"/>
    <property type="evidence" value="ECO:0007669"/>
    <property type="project" value="InterPro"/>
</dbReference>
<proteinExistence type="predicted"/>
<dbReference type="GO" id="GO:0003677">
    <property type="term" value="F:DNA binding"/>
    <property type="evidence" value="ECO:0007669"/>
    <property type="project" value="InterPro"/>
</dbReference>
<keyword evidence="3" id="KW-1185">Reference proteome</keyword>
<dbReference type="EMBL" id="CACRXK020003396">
    <property type="protein sequence ID" value="CAB3998599.1"/>
    <property type="molecule type" value="Genomic_DNA"/>
</dbReference>
<comment type="caution">
    <text evidence="2">The sequence shown here is derived from an EMBL/GenBank/DDBJ whole genome shotgun (WGS) entry which is preliminary data.</text>
</comment>
<reference evidence="2" key="1">
    <citation type="submission" date="2020-04" db="EMBL/GenBank/DDBJ databases">
        <authorList>
            <person name="Alioto T."/>
            <person name="Alioto T."/>
            <person name="Gomez Garrido J."/>
        </authorList>
    </citation>
    <scope>NUCLEOTIDE SEQUENCE</scope>
    <source>
        <strain evidence="2">A484AB</strain>
    </source>
</reference>